<dbReference type="EMBL" id="LAZR01003201">
    <property type="protein sequence ID" value="KKN20865.1"/>
    <property type="molecule type" value="Genomic_DNA"/>
</dbReference>
<name>A0A0F9NN07_9ZZZZ</name>
<evidence type="ECO:0000313" key="1">
    <source>
        <dbReference type="EMBL" id="KKN20865.1"/>
    </source>
</evidence>
<comment type="caution">
    <text evidence="1">The sequence shown here is derived from an EMBL/GenBank/DDBJ whole genome shotgun (WGS) entry which is preliminary data.</text>
</comment>
<gene>
    <name evidence="1" type="ORF">LCGC14_0931220</name>
</gene>
<proteinExistence type="predicted"/>
<accession>A0A0F9NN07</accession>
<reference evidence="1" key="1">
    <citation type="journal article" date="2015" name="Nature">
        <title>Complex archaea that bridge the gap between prokaryotes and eukaryotes.</title>
        <authorList>
            <person name="Spang A."/>
            <person name="Saw J.H."/>
            <person name="Jorgensen S.L."/>
            <person name="Zaremba-Niedzwiedzka K."/>
            <person name="Martijn J."/>
            <person name="Lind A.E."/>
            <person name="van Eijk R."/>
            <person name="Schleper C."/>
            <person name="Guy L."/>
            <person name="Ettema T.J."/>
        </authorList>
    </citation>
    <scope>NUCLEOTIDE SEQUENCE</scope>
</reference>
<protein>
    <submittedName>
        <fullName evidence="1">Uncharacterized protein</fullName>
    </submittedName>
</protein>
<dbReference type="AlphaFoldDB" id="A0A0F9NN07"/>
<sequence>MSIELVAQRVNVLRGKTVSDIGRLSTERDYFEEKLAECVKALERAKGSMVTLTEVEGYINELIDV</sequence>
<organism evidence="1">
    <name type="scientific">marine sediment metagenome</name>
    <dbReference type="NCBI Taxonomy" id="412755"/>
    <lineage>
        <taxon>unclassified sequences</taxon>
        <taxon>metagenomes</taxon>
        <taxon>ecological metagenomes</taxon>
    </lineage>
</organism>